<dbReference type="Gene3D" id="3.40.50.720">
    <property type="entry name" value="NAD(P)-binding Rossmann-like Domain"/>
    <property type="match status" value="1"/>
</dbReference>
<dbReference type="SUPFAM" id="SSF51735">
    <property type="entry name" value="NAD(P)-binding Rossmann-fold domains"/>
    <property type="match status" value="1"/>
</dbReference>
<dbReference type="PANTHER" id="PTHR24321">
    <property type="entry name" value="DEHYDROGENASES, SHORT CHAIN"/>
    <property type="match status" value="1"/>
</dbReference>
<evidence type="ECO:0000313" key="3">
    <source>
        <dbReference type="EMBL" id="MDO9712676.1"/>
    </source>
</evidence>
<keyword evidence="2 3" id="KW-0560">Oxidoreductase</keyword>
<dbReference type="Pfam" id="PF13561">
    <property type="entry name" value="adh_short_C2"/>
    <property type="match status" value="1"/>
</dbReference>
<reference evidence="3 4" key="1">
    <citation type="submission" date="2023-08" db="EMBL/GenBank/DDBJ databases">
        <title>The draft genome sequence of Paracraurococcus sp. LOR1-02.</title>
        <authorList>
            <person name="Kingkaew E."/>
            <person name="Tanasupawat S."/>
        </authorList>
    </citation>
    <scope>NUCLEOTIDE SEQUENCE [LARGE SCALE GENOMIC DNA]</scope>
    <source>
        <strain evidence="3 4">LOR1-02</strain>
    </source>
</reference>
<dbReference type="GO" id="GO:0016491">
    <property type="term" value="F:oxidoreductase activity"/>
    <property type="evidence" value="ECO:0007669"/>
    <property type="project" value="UniProtKB-KW"/>
</dbReference>
<dbReference type="InterPro" id="IPR036291">
    <property type="entry name" value="NAD(P)-bd_dom_sf"/>
</dbReference>
<evidence type="ECO:0000256" key="2">
    <source>
        <dbReference type="ARBA" id="ARBA00023002"/>
    </source>
</evidence>
<gene>
    <name evidence="3" type="ORF">Q7A36_30355</name>
</gene>
<name>A0ABT9E8Z9_9PROT</name>
<comment type="similarity">
    <text evidence="1">Belongs to the short-chain dehydrogenases/reductases (SDR) family.</text>
</comment>
<evidence type="ECO:0000313" key="4">
    <source>
        <dbReference type="Proteomes" id="UP001243009"/>
    </source>
</evidence>
<sequence>MAAEPASAPGWEEHRPNARLAGRRILVTGAGAGIGRCTAGLFRAEGAAVALLDRDAAAVEAAAAACGGAPVVADVTDAVAVDRAVASAAAALGGLDDLVNCAGISRPGRVEEVDIAAFRQVIEVNLIGAHAVIRACLPHLRAAPWATIVNLASGQGLVPAGPSNAAYAASKGGLITLTRSLAQEFAPLIRVNSVCPGMVPTGMTAGRSGDGRQYALKRNATPLEVAQAILFLAGTDSAFVTGIALPVDGGRTFH</sequence>
<protein>
    <submittedName>
        <fullName evidence="3">SDR family oxidoreductase</fullName>
        <ecNumber evidence="3">1.-.-.-</ecNumber>
    </submittedName>
</protein>
<dbReference type="PANTHER" id="PTHR24321:SF8">
    <property type="entry name" value="ESTRADIOL 17-BETA-DEHYDROGENASE 8-RELATED"/>
    <property type="match status" value="1"/>
</dbReference>
<dbReference type="EMBL" id="JAUTWS010000054">
    <property type="protein sequence ID" value="MDO9712676.1"/>
    <property type="molecule type" value="Genomic_DNA"/>
</dbReference>
<dbReference type="InterPro" id="IPR002347">
    <property type="entry name" value="SDR_fam"/>
</dbReference>
<accession>A0ABT9E8Z9</accession>
<keyword evidence="4" id="KW-1185">Reference proteome</keyword>
<dbReference type="Proteomes" id="UP001243009">
    <property type="component" value="Unassembled WGS sequence"/>
</dbReference>
<evidence type="ECO:0000256" key="1">
    <source>
        <dbReference type="ARBA" id="ARBA00006484"/>
    </source>
</evidence>
<dbReference type="PRINTS" id="PR00080">
    <property type="entry name" value="SDRFAMILY"/>
</dbReference>
<proteinExistence type="inferred from homology"/>
<dbReference type="EC" id="1.-.-.-" evidence="3"/>
<organism evidence="3 4">
    <name type="scientific">Paracraurococcus lichenis</name>
    <dbReference type="NCBI Taxonomy" id="3064888"/>
    <lineage>
        <taxon>Bacteria</taxon>
        <taxon>Pseudomonadati</taxon>
        <taxon>Pseudomonadota</taxon>
        <taxon>Alphaproteobacteria</taxon>
        <taxon>Acetobacterales</taxon>
        <taxon>Roseomonadaceae</taxon>
        <taxon>Paracraurococcus</taxon>
    </lineage>
</organism>
<dbReference type="RefSeq" id="WP_305107532.1">
    <property type="nucleotide sequence ID" value="NZ_JAUTWS010000054.1"/>
</dbReference>
<comment type="caution">
    <text evidence="3">The sequence shown here is derived from an EMBL/GenBank/DDBJ whole genome shotgun (WGS) entry which is preliminary data.</text>
</comment>
<dbReference type="CDD" id="cd05233">
    <property type="entry name" value="SDR_c"/>
    <property type="match status" value="1"/>
</dbReference>
<dbReference type="PRINTS" id="PR00081">
    <property type="entry name" value="GDHRDH"/>
</dbReference>